<dbReference type="EMBL" id="QKXQ01000433">
    <property type="protein sequence ID" value="REH93019.1"/>
    <property type="molecule type" value="Genomic_DNA"/>
</dbReference>
<gene>
    <name evidence="1" type="ORF">DOS83_09535</name>
</gene>
<dbReference type="OrthoDB" id="9797274at2"/>
<accession>A0A3E0IMY4</accession>
<dbReference type="AlphaFoldDB" id="A0A3E0IMY4"/>
<proteinExistence type="predicted"/>
<comment type="caution">
    <text evidence="1">The sequence shown here is derived from an EMBL/GenBank/DDBJ whole genome shotgun (WGS) entry which is preliminary data.</text>
</comment>
<organism evidence="1 2">
    <name type="scientific">Staphylococcus felis</name>
    <dbReference type="NCBI Taxonomy" id="46127"/>
    <lineage>
        <taxon>Bacteria</taxon>
        <taxon>Bacillati</taxon>
        <taxon>Bacillota</taxon>
        <taxon>Bacilli</taxon>
        <taxon>Bacillales</taxon>
        <taxon>Staphylococcaceae</taxon>
        <taxon>Staphylococcus</taxon>
    </lineage>
</organism>
<evidence type="ECO:0000313" key="2">
    <source>
        <dbReference type="Proteomes" id="UP000256562"/>
    </source>
</evidence>
<evidence type="ECO:0000313" key="1">
    <source>
        <dbReference type="EMBL" id="REH93019.1"/>
    </source>
</evidence>
<dbReference type="RefSeq" id="WP_142748236.1">
    <property type="nucleotide sequence ID" value="NZ_QKXQ01000433.1"/>
</dbReference>
<reference evidence="1 2" key="1">
    <citation type="journal article" date="2018" name="Vet. Microbiol.">
        <title>Characterisation of Staphylococcus felis isolated from cats using whole genome sequencing.</title>
        <authorList>
            <person name="Worthing K."/>
            <person name="Pang S."/>
            <person name="Trott D.J."/>
            <person name="Abraham S."/>
            <person name="Coombs G.W."/>
            <person name="Jordan D."/>
            <person name="McIntyre L."/>
            <person name="Davies M.R."/>
            <person name="Norris J."/>
        </authorList>
    </citation>
    <scope>NUCLEOTIDE SEQUENCE [LARGE SCALE GENOMIC DNA]</scope>
    <source>
        <strain evidence="1 2">F9</strain>
    </source>
</reference>
<name>A0A3E0IMY4_9STAP</name>
<protein>
    <submittedName>
        <fullName evidence="1">Uncharacterized protein</fullName>
    </submittedName>
</protein>
<sequence length="164" mass="18992">MIKNFITPNDLIKTSLDTLKQIVNEFGKTSNANTTELVASIWVERNNDNFNDVLEKYNGHLFSHRGSYVCYQVTKGNLNDLVDKEIKPLIGKKENVNKSEIGNEPEIIGAYKLNENEYFVKVTYLMRYENRIEDDDIVKIPIIDQTNVLIDTENQIVEIRSNYD</sequence>
<dbReference type="Proteomes" id="UP000256562">
    <property type="component" value="Unassembled WGS sequence"/>
</dbReference>
<feature type="non-terminal residue" evidence="1">
    <location>
        <position position="164"/>
    </location>
</feature>